<keyword evidence="2 6" id="KW-0812">Transmembrane</keyword>
<dbReference type="Pfam" id="PF25145">
    <property type="entry name" value="NfeD1b_N"/>
    <property type="match status" value="1"/>
</dbReference>
<dbReference type="CDD" id="cd07020">
    <property type="entry name" value="Clp_protease_NfeD_1"/>
    <property type="match status" value="1"/>
</dbReference>
<dbReference type="Pfam" id="PF24961">
    <property type="entry name" value="NfeD_membrane"/>
    <property type="match status" value="1"/>
</dbReference>
<name>A0A1S1PC99_9ACTN</name>
<evidence type="ECO:0000259" key="8">
    <source>
        <dbReference type="Pfam" id="PF01957"/>
    </source>
</evidence>
<feature type="signal peptide" evidence="7">
    <location>
        <begin position="1"/>
        <end position="29"/>
    </location>
</feature>
<feature type="domain" description="NfeD-like C-terminal" evidence="8">
    <location>
        <begin position="379"/>
        <end position="431"/>
    </location>
</feature>
<comment type="caution">
    <text evidence="11">The sequence shown here is derived from an EMBL/GenBank/DDBJ whole genome shotgun (WGS) entry which is preliminary data.</text>
</comment>
<evidence type="ECO:0000259" key="9">
    <source>
        <dbReference type="Pfam" id="PF24961"/>
    </source>
</evidence>
<dbReference type="SUPFAM" id="SSF141322">
    <property type="entry name" value="NfeD domain-like"/>
    <property type="match status" value="1"/>
</dbReference>
<proteinExistence type="predicted"/>
<feature type="domain" description="NfeD1b N-terminal" evidence="10">
    <location>
        <begin position="41"/>
        <end position="188"/>
    </location>
</feature>
<feature type="transmembrane region" description="Helical" evidence="6">
    <location>
        <begin position="294"/>
        <end position="311"/>
    </location>
</feature>
<protein>
    <submittedName>
        <fullName evidence="11">Uncharacterized protein</fullName>
    </submittedName>
</protein>
<dbReference type="GO" id="GO:0016020">
    <property type="term" value="C:membrane"/>
    <property type="evidence" value="ECO:0007669"/>
    <property type="project" value="UniProtKB-SubCell"/>
</dbReference>
<feature type="chain" id="PRO_5010291157" evidence="7">
    <location>
        <begin position="30"/>
        <end position="460"/>
    </location>
</feature>
<dbReference type="InterPro" id="IPR002810">
    <property type="entry name" value="NfeD-like_C"/>
</dbReference>
<feature type="compositionally biased region" description="Basic and acidic residues" evidence="5">
    <location>
        <begin position="448"/>
        <end position="460"/>
    </location>
</feature>
<dbReference type="AlphaFoldDB" id="A0A1S1PC99"/>
<dbReference type="Gene3D" id="3.90.226.10">
    <property type="entry name" value="2-enoyl-CoA Hydratase, Chain A, domain 1"/>
    <property type="match status" value="1"/>
</dbReference>
<feature type="domain" description="NfeD integral membrane" evidence="9">
    <location>
        <begin position="246"/>
        <end position="359"/>
    </location>
</feature>
<evidence type="ECO:0000256" key="7">
    <source>
        <dbReference type="SAM" id="SignalP"/>
    </source>
</evidence>
<evidence type="ECO:0000256" key="1">
    <source>
        <dbReference type="ARBA" id="ARBA00004141"/>
    </source>
</evidence>
<keyword evidence="12" id="KW-1185">Reference proteome</keyword>
<keyword evidence="4 6" id="KW-0472">Membrane</keyword>
<evidence type="ECO:0000256" key="6">
    <source>
        <dbReference type="SAM" id="Phobius"/>
    </source>
</evidence>
<dbReference type="OrthoDB" id="5289056at2"/>
<evidence type="ECO:0000313" key="11">
    <source>
        <dbReference type="EMBL" id="OHV20498.1"/>
    </source>
</evidence>
<evidence type="ECO:0000256" key="5">
    <source>
        <dbReference type="SAM" id="MobiDB-lite"/>
    </source>
</evidence>
<dbReference type="Proteomes" id="UP000179769">
    <property type="component" value="Unassembled WGS sequence"/>
</dbReference>
<dbReference type="InterPro" id="IPR052165">
    <property type="entry name" value="Membrane_assoc_protease"/>
</dbReference>
<feature type="transmembrane region" description="Helical" evidence="6">
    <location>
        <begin position="267"/>
        <end position="288"/>
    </location>
</feature>
<dbReference type="Gene3D" id="2.40.50.140">
    <property type="entry name" value="Nucleic acid-binding proteins"/>
    <property type="match status" value="1"/>
</dbReference>
<dbReference type="PANTHER" id="PTHR33507:SF4">
    <property type="entry name" value="NODULATION COMPETITIVENESS PROTEIN NFED"/>
    <property type="match status" value="1"/>
</dbReference>
<dbReference type="EMBL" id="MAXA01000262">
    <property type="protein sequence ID" value="OHV20498.1"/>
    <property type="molecule type" value="Genomic_DNA"/>
</dbReference>
<evidence type="ECO:0000259" key="10">
    <source>
        <dbReference type="Pfam" id="PF25145"/>
    </source>
</evidence>
<comment type="subcellular location">
    <subcellularLocation>
        <location evidence="1">Membrane</location>
        <topology evidence="1">Multi-pass membrane protein</topology>
    </subcellularLocation>
</comment>
<sequence length="460" mass="46638">MHRRLEGLAGAVVMAALVLLAFAPTAAHAREGDRRVLVHTVHEAITPVAADDVKTGLAEAEAGGYQAYVLALDTPGGLDSAMREIVQEFLAAEVPVIVYVSPAGARAASAGAVITFAAHMAAMAPGTTIGAATPVTGEGQTASTKVINDAAAYAQSVAQLRGRDVGFARAAVVDGASLPAEEAVRRHVVDLLAGSLPQALADADGRTVAVAPGERPVRLATAGATVESYEPGVLRTVLGWLANPALTYLLLTIGTLAIIYELASPGVGAGGAVGGICLLLALFSLALLPVNVTGLLLLGLALALFAAEVLAPGIGMFAVAGTAALVLSGVFLFPDAPGLSTGLSLLIPVAVVVGLASVVAGRFALRIRKTPSTTTGAGQWIGQQVTVEGVDGEHGRTRLGGAWWQVRSTAAPLVEGSRTWVTGLDGLTLLVDTEPAHGHASPGTTDNRGGDTHAYEEKER</sequence>
<gene>
    <name evidence="11" type="ORF">BBK14_27685</name>
</gene>
<evidence type="ECO:0000256" key="3">
    <source>
        <dbReference type="ARBA" id="ARBA00022989"/>
    </source>
</evidence>
<dbReference type="InterPro" id="IPR012340">
    <property type="entry name" value="NA-bd_OB-fold"/>
</dbReference>
<dbReference type="InterPro" id="IPR056738">
    <property type="entry name" value="NfeD1b_N"/>
</dbReference>
<reference evidence="12" key="1">
    <citation type="submission" date="2016-07" db="EMBL/GenBank/DDBJ databases">
        <title>Frankia sp. NRRL B-16219 Genome sequencing.</title>
        <authorList>
            <person name="Ghodhbane-Gtari F."/>
            <person name="Swanson E."/>
            <person name="Gueddou A."/>
            <person name="Louati M."/>
            <person name="Nouioui I."/>
            <person name="Hezbri K."/>
            <person name="Abebe-Akele F."/>
            <person name="Simpson S."/>
            <person name="Morris K."/>
            <person name="Thomas K."/>
            <person name="Gtari M."/>
            <person name="Tisa L.S."/>
        </authorList>
    </citation>
    <scope>NUCLEOTIDE SEQUENCE [LARGE SCALE GENOMIC DNA]</scope>
    <source>
        <strain evidence="12">NRRL B-16219</strain>
    </source>
</reference>
<dbReference type="RefSeq" id="WP_071066699.1">
    <property type="nucleotide sequence ID" value="NZ_MAXA01000262.1"/>
</dbReference>
<dbReference type="InterPro" id="IPR056739">
    <property type="entry name" value="NfeD_membrane"/>
</dbReference>
<dbReference type="Pfam" id="PF01957">
    <property type="entry name" value="NfeD"/>
    <property type="match status" value="1"/>
</dbReference>
<evidence type="ECO:0000256" key="4">
    <source>
        <dbReference type="ARBA" id="ARBA00023136"/>
    </source>
</evidence>
<evidence type="ECO:0000313" key="12">
    <source>
        <dbReference type="Proteomes" id="UP000179769"/>
    </source>
</evidence>
<feature type="transmembrane region" description="Helical" evidence="6">
    <location>
        <begin position="345"/>
        <end position="365"/>
    </location>
</feature>
<keyword evidence="3 6" id="KW-1133">Transmembrane helix</keyword>
<evidence type="ECO:0000256" key="2">
    <source>
        <dbReference type="ARBA" id="ARBA00022692"/>
    </source>
</evidence>
<dbReference type="PANTHER" id="PTHR33507">
    <property type="entry name" value="INNER MEMBRANE PROTEIN YBBJ"/>
    <property type="match status" value="1"/>
</dbReference>
<dbReference type="SUPFAM" id="SSF52096">
    <property type="entry name" value="ClpP/crotonase"/>
    <property type="match status" value="1"/>
</dbReference>
<organism evidence="11 12">
    <name type="scientific">Parafrankia soli</name>
    <dbReference type="NCBI Taxonomy" id="2599596"/>
    <lineage>
        <taxon>Bacteria</taxon>
        <taxon>Bacillati</taxon>
        <taxon>Actinomycetota</taxon>
        <taxon>Actinomycetes</taxon>
        <taxon>Frankiales</taxon>
        <taxon>Frankiaceae</taxon>
        <taxon>Parafrankia</taxon>
    </lineage>
</organism>
<accession>A0A1S1PC99</accession>
<feature type="transmembrane region" description="Helical" evidence="6">
    <location>
        <begin position="316"/>
        <end position="333"/>
    </location>
</feature>
<feature type="transmembrane region" description="Helical" evidence="6">
    <location>
        <begin position="237"/>
        <end position="260"/>
    </location>
</feature>
<dbReference type="InterPro" id="IPR029045">
    <property type="entry name" value="ClpP/crotonase-like_dom_sf"/>
</dbReference>
<feature type="region of interest" description="Disordered" evidence="5">
    <location>
        <begin position="434"/>
        <end position="460"/>
    </location>
</feature>
<keyword evidence="7" id="KW-0732">Signal</keyword>